<evidence type="ECO:0000256" key="1">
    <source>
        <dbReference type="SAM" id="MobiDB-lite"/>
    </source>
</evidence>
<feature type="compositionally biased region" description="Polar residues" evidence="1">
    <location>
        <begin position="93"/>
        <end position="112"/>
    </location>
</feature>
<feature type="compositionally biased region" description="Polar residues" evidence="1">
    <location>
        <begin position="67"/>
        <end position="85"/>
    </location>
</feature>
<accession>A0ABN8QFK7</accession>
<comment type="caution">
    <text evidence="2">The sequence shown here is derived from an EMBL/GenBank/DDBJ whole genome shotgun (WGS) entry which is preliminary data.</text>
</comment>
<proteinExistence type="predicted"/>
<evidence type="ECO:0000313" key="3">
    <source>
        <dbReference type="Proteomes" id="UP001159405"/>
    </source>
</evidence>
<dbReference type="Proteomes" id="UP001159405">
    <property type="component" value="Unassembled WGS sequence"/>
</dbReference>
<evidence type="ECO:0000313" key="2">
    <source>
        <dbReference type="EMBL" id="CAH3163512.1"/>
    </source>
</evidence>
<feature type="compositionally biased region" description="Acidic residues" evidence="1">
    <location>
        <begin position="32"/>
        <end position="44"/>
    </location>
</feature>
<name>A0ABN8QFK7_9CNID</name>
<sequence>MRSLRLEDVINEIGEDNVDFDVEACEIMPTDDVCDDSNVEDVEPPDLTNPSENADTSSRKHDPHASGESTVGVATTPSGTSNSFNPDAINKTGIANPTPQLATTPSGPNNSYDPDAISKTAILANPAPSNDVLLSWLRDHDLNWFAFFEEVSQYLRNYTSEVLNQVILDFTDHLPSSDLTIDEEMHVEVSRQAFLEVQRRRSLDGPEIEADSDNDEDQHWEGVEITDVLGEEKLRKIQSERLRIKRRAERKMAEEIAKTCIFKRRIPSSASRLQKKFPTIGKDMEEFVGSKKVGADA</sequence>
<reference evidence="2 3" key="1">
    <citation type="submission" date="2022-05" db="EMBL/GenBank/DDBJ databases">
        <authorList>
            <consortium name="Genoscope - CEA"/>
            <person name="William W."/>
        </authorList>
    </citation>
    <scope>NUCLEOTIDE SEQUENCE [LARGE SCALE GENOMIC DNA]</scope>
</reference>
<protein>
    <submittedName>
        <fullName evidence="2">Uncharacterized protein</fullName>
    </submittedName>
</protein>
<dbReference type="EMBL" id="CALNXK010000126">
    <property type="protein sequence ID" value="CAH3163512.1"/>
    <property type="molecule type" value="Genomic_DNA"/>
</dbReference>
<feature type="region of interest" description="Disordered" evidence="1">
    <location>
        <begin position="29"/>
        <end position="113"/>
    </location>
</feature>
<keyword evidence="3" id="KW-1185">Reference proteome</keyword>
<gene>
    <name evidence="2" type="ORF">PLOB_00005862</name>
</gene>
<organism evidence="2 3">
    <name type="scientific">Porites lobata</name>
    <dbReference type="NCBI Taxonomy" id="104759"/>
    <lineage>
        <taxon>Eukaryota</taxon>
        <taxon>Metazoa</taxon>
        <taxon>Cnidaria</taxon>
        <taxon>Anthozoa</taxon>
        <taxon>Hexacorallia</taxon>
        <taxon>Scleractinia</taxon>
        <taxon>Fungiina</taxon>
        <taxon>Poritidae</taxon>
        <taxon>Porites</taxon>
    </lineage>
</organism>